<evidence type="ECO:0000259" key="7">
    <source>
        <dbReference type="Pfam" id="PF07993"/>
    </source>
</evidence>
<keyword evidence="5" id="KW-0732">Signal</keyword>
<protein>
    <recommendedName>
        <fullName evidence="4">Fatty acyl-CoA reductase</fullName>
        <ecNumber evidence="4">1.2.1.84</ecNumber>
    </recommendedName>
</protein>
<dbReference type="Proteomes" id="UP000324897">
    <property type="component" value="Chromosome 1"/>
</dbReference>
<comment type="similarity">
    <text evidence="1 4">Belongs to the fatty acyl-CoA reductase family.</text>
</comment>
<keyword evidence="9" id="KW-1185">Reference proteome</keyword>
<dbReference type="AlphaFoldDB" id="A0A5J9V4J5"/>
<accession>A0A5J9V4J5</accession>
<sequence>MHSKLVIYRMLHLASLVILAAMDSSSLNLLRANRKPSITVGMGHRAQERGILRRPTSCRRRSLVSVACSSGRWSRSTSSLLLRGDSRASPMALMAHHPFSGIGIKEYLRGKNLFITGGTGFLAKVLIEKILRSNSDVGKIYVMIKAKDIKAALKRMQNEVLDTELFKCLREIHGNDYHSFITTKLVPVVGDVREAGIGISPELADEIAQEVDIIVNSSANTTFDERFGMTSPYLGATTGVEFCAAVSTTEAFLACVNRFVGDETAYVNGQRQGVVPEKPFRLGDTIAGELGSSEQKKAVLDIETEIRMAFDYKRHSHSSAGFVEEMKGLGLRRAKLYGWQDTYVLTKAMGEMGINCMRGEIPVVNIRPSIIESTLAEPFPGWIEGSSGIAADPDGVLDVVLADMVVNAMLASMAKHGGGKAGMHVYHVTSSTVNPLVFRDLVRLSYQHFTRSPFVDAARKPIPVSPPRLFDSMAQFASHVESNTTLLSSRARASSGDDTKLSKRASDLRGRLIQQITHLGSIYEPYTFYRSRFDSANTEALLEEMSPDERAQFNFDVRGIDWKDYITNVHIPGLRKHVVKGRGSAVSSGL</sequence>
<evidence type="ECO:0000259" key="6">
    <source>
        <dbReference type="Pfam" id="PF03015"/>
    </source>
</evidence>
<dbReference type="EC" id="1.2.1.84" evidence="4"/>
<reference evidence="8 9" key="1">
    <citation type="journal article" date="2019" name="Sci. Rep.">
        <title>A high-quality genome of Eragrostis curvula grass provides insights into Poaceae evolution and supports new strategies to enhance forage quality.</title>
        <authorList>
            <person name="Carballo J."/>
            <person name="Santos B.A.C.M."/>
            <person name="Zappacosta D."/>
            <person name="Garbus I."/>
            <person name="Selva J.P."/>
            <person name="Gallo C.A."/>
            <person name="Diaz A."/>
            <person name="Albertini E."/>
            <person name="Caccamo M."/>
            <person name="Echenique V."/>
        </authorList>
    </citation>
    <scope>NUCLEOTIDE SEQUENCE [LARGE SCALE GENOMIC DNA]</scope>
    <source>
        <strain evidence="9">cv. Victoria</strain>
        <tissue evidence="8">Leaf</tissue>
    </source>
</reference>
<evidence type="ECO:0000313" key="9">
    <source>
        <dbReference type="Proteomes" id="UP000324897"/>
    </source>
</evidence>
<dbReference type="CDD" id="cd05236">
    <property type="entry name" value="FAR-N_SDR_e"/>
    <property type="match status" value="1"/>
</dbReference>
<dbReference type="SUPFAM" id="SSF51735">
    <property type="entry name" value="NAD(P)-binding Rossmann-fold domains"/>
    <property type="match status" value="1"/>
</dbReference>
<dbReference type="Pfam" id="PF07993">
    <property type="entry name" value="NAD_binding_4"/>
    <property type="match status" value="1"/>
</dbReference>
<dbReference type="InterPro" id="IPR013120">
    <property type="entry name" value="FAR_NAD-bd"/>
</dbReference>
<keyword evidence="2 4" id="KW-0444">Lipid biosynthesis</keyword>
<keyword evidence="4" id="KW-0560">Oxidoreductase</keyword>
<dbReference type="GO" id="GO:0080019">
    <property type="term" value="F:alcohol-forming very long-chain fatty acyl-CoA reductase activity"/>
    <property type="evidence" value="ECO:0007669"/>
    <property type="project" value="InterPro"/>
</dbReference>
<evidence type="ECO:0000256" key="4">
    <source>
        <dbReference type="RuleBase" id="RU363097"/>
    </source>
</evidence>
<keyword evidence="3 4" id="KW-0443">Lipid metabolism</keyword>
<gene>
    <name evidence="8" type="ORF">EJB05_22520</name>
</gene>
<dbReference type="PANTHER" id="PTHR11011">
    <property type="entry name" value="MALE STERILITY PROTEIN 2-RELATED"/>
    <property type="match status" value="1"/>
</dbReference>
<evidence type="ECO:0000313" key="8">
    <source>
        <dbReference type="EMBL" id="TVU30873.1"/>
    </source>
</evidence>
<evidence type="ECO:0000256" key="5">
    <source>
        <dbReference type="SAM" id="SignalP"/>
    </source>
</evidence>
<dbReference type="GO" id="GO:0010345">
    <property type="term" value="P:suberin biosynthetic process"/>
    <property type="evidence" value="ECO:0007669"/>
    <property type="project" value="TreeGrafter"/>
</dbReference>
<feature type="domain" description="Thioester reductase (TE)" evidence="7">
    <location>
        <begin position="115"/>
        <end position="389"/>
    </location>
</feature>
<dbReference type="InterPro" id="IPR036291">
    <property type="entry name" value="NAD(P)-bd_dom_sf"/>
</dbReference>
<feature type="signal peptide" evidence="5">
    <location>
        <begin position="1"/>
        <end position="26"/>
    </location>
</feature>
<evidence type="ECO:0000256" key="1">
    <source>
        <dbReference type="ARBA" id="ARBA00005928"/>
    </source>
</evidence>
<name>A0A5J9V4J5_9POAL</name>
<dbReference type="OrthoDB" id="429813at2759"/>
<dbReference type="PANTHER" id="PTHR11011:SF45">
    <property type="entry name" value="FATTY ACYL-COA REDUCTASE CG8306-RELATED"/>
    <property type="match status" value="1"/>
</dbReference>
<evidence type="ECO:0000256" key="2">
    <source>
        <dbReference type="ARBA" id="ARBA00022516"/>
    </source>
</evidence>
<dbReference type="CDD" id="cd09071">
    <property type="entry name" value="FAR_C"/>
    <property type="match status" value="1"/>
</dbReference>
<feature type="domain" description="Fatty acyl-CoA reductase C-terminal" evidence="6">
    <location>
        <begin position="511"/>
        <end position="580"/>
    </location>
</feature>
<dbReference type="Gramene" id="TVU30873">
    <property type="protein sequence ID" value="TVU30873"/>
    <property type="gene ID" value="EJB05_22520"/>
</dbReference>
<comment type="caution">
    <text evidence="8">The sequence shown here is derived from an EMBL/GenBank/DDBJ whole genome shotgun (WGS) entry which is preliminary data.</text>
</comment>
<dbReference type="InterPro" id="IPR033640">
    <property type="entry name" value="FAR_C"/>
</dbReference>
<feature type="chain" id="PRO_5023868710" description="Fatty acyl-CoA reductase" evidence="5">
    <location>
        <begin position="27"/>
        <end position="590"/>
    </location>
</feature>
<organism evidence="8 9">
    <name type="scientific">Eragrostis curvula</name>
    <name type="common">weeping love grass</name>
    <dbReference type="NCBI Taxonomy" id="38414"/>
    <lineage>
        <taxon>Eukaryota</taxon>
        <taxon>Viridiplantae</taxon>
        <taxon>Streptophyta</taxon>
        <taxon>Embryophyta</taxon>
        <taxon>Tracheophyta</taxon>
        <taxon>Spermatophyta</taxon>
        <taxon>Magnoliopsida</taxon>
        <taxon>Liliopsida</taxon>
        <taxon>Poales</taxon>
        <taxon>Poaceae</taxon>
        <taxon>PACMAD clade</taxon>
        <taxon>Chloridoideae</taxon>
        <taxon>Eragrostideae</taxon>
        <taxon>Eragrostidinae</taxon>
        <taxon>Eragrostis</taxon>
    </lineage>
</organism>
<comment type="function">
    <text evidence="4">Catalyzes the reduction of fatty acyl-CoA to fatty alcohols.</text>
</comment>
<dbReference type="Pfam" id="PF03015">
    <property type="entry name" value="Sterile"/>
    <property type="match status" value="1"/>
</dbReference>
<dbReference type="GO" id="GO:0035336">
    <property type="term" value="P:long-chain fatty-acyl-CoA metabolic process"/>
    <property type="evidence" value="ECO:0007669"/>
    <property type="project" value="TreeGrafter"/>
</dbReference>
<comment type="catalytic activity">
    <reaction evidence="4">
        <text>a long-chain fatty acyl-CoA + 2 NADPH + 2 H(+) = a long-chain primary fatty alcohol + 2 NADP(+) + CoA</text>
        <dbReference type="Rhea" id="RHEA:52716"/>
        <dbReference type="ChEBI" id="CHEBI:15378"/>
        <dbReference type="ChEBI" id="CHEBI:57287"/>
        <dbReference type="ChEBI" id="CHEBI:57783"/>
        <dbReference type="ChEBI" id="CHEBI:58349"/>
        <dbReference type="ChEBI" id="CHEBI:77396"/>
        <dbReference type="ChEBI" id="CHEBI:83139"/>
        <dbReference type="EC" id="1.2.1.84"/>
    </reaction>
</comment>
<dbReference type="GO" id="GO:0102965">
    <property type="term" value="F:alcohol-forming long-chain fatty acyl-CoA reductase activity"/>
    <property type="evidence" value="ECO:0007669"/>
    <property type="project" value="UniProtKB-EC"/>
</dbReference>
<dbReference type="Gene3D" id="3.40.50.720">
    <property type="entry name" value="NAD(P)-binding Rossmann-like Domain"/>
    <property type="match status" value="1"/>
</dbReference>
<dbReference type="EMBL" id="RWGY01000011">
    <property type="protein sequence ID" value="TVU30873.1"/>
    <property type="molecule type" value="Genomic_DNA"/>
</dbReference>
<evidence type="ECO:0000256" key="3">
    <source>
        <dbReference type="ARBA" id="ARBA00023098"/>
    </source>
</evidence>
<proteinExistence type="inferred from homology"/>
<dbReference type="InterPro" id="IPR026055">
    <property type="entry name" value="FAR"/>
</dbReference>
<keyword evidence="4" id="KW-0521">NADP</keyword>